<gene>
    <name evidence="1" type="ORF">rCG_21262</name>
</gene>
<proteinExistence type="predicted"/>
<accession>A6J0U5</accession>
<name>A6J0U5_RAT</name>
<dbReference type="AlphaFoldDB" id="A6J0U5"/>
<organism evidence="1 2">
    <name type="scientific">Rattus norvegicus</name>
    <name type="common">Rat</name>
    <dbReference type="NCBI Taxonomy" id="10116"/>
    <lineage>
        <taxon>Eukaryota</taxon>
        <taxon>Metazoa</taxon>
        <taxon>Chordata</taxon>
        <taxon>Craniata</taxon>
        <taxon>Vertebrata</taxon>
        <taxon>Euteleostomi</taxon>
        <taxon>Mammalia</taxon>
        <taxon>Eutheria</taxon>
        <taxon>Euarchontoglires</taxon>
        <taxon>Glires</taxon>
        <taxon>Rodentia</taxon>
        <taxon>Myomorpha</taxon>
        <taxon>Muroidea</taxon>
        <taxon>Muridae</taxon>
        <taxon>Murinae</taxon>
        <taxon>Rattus</taxon>
    </lineage>
</organism>
<evidence type="ECO:0000313" key="1">
    <source>
        <dbReference type="EMBL" id="EDM13534.1"/>
    </source>
</evidence>
<dbReference type="Proteomes" id="UP000234681">
    <property type="component" value="Chromosome 12"/>
</dbReference>
<reference evidence="1 2" key="1">
    <citation type="submission" date="2005-07" db="EMBL/GenBank/DDBJ databases">
        <authorList>
            <person name="Mural R.J."/>
            <person name="Li P.W."/>
            <person name="Adams M.D."/>
            <person name="Amanatides P.G."/>
            <person name="Baden-Tillson H."/>
            <person name="Barnstead M."/>
            <person name="Chin S.H."/>
            <person name="Dew I."/>
            <person name="Evans C.A."/>
            <person name="Ferriera S."/>
            <person name="Flanigan M."/>
            <person name="Fosler C."/>
            <person name="Glodek A."/>
            <person name="Gu Z."/>
            <person name="Holt R.A."/>
            <person name="Jennings D."/>
            <person name="Kraft C.L."/>
            <person name="Lu F."/>
            <person name="Nguyen T."/>
            <person name="Nusskern D.R."/>
            <person name="Pfannkoch C.M."/>
            <person name="Sitter C."/>
            <person name="Sutton G.G."/>
            <person name="Venter J.C."/>
            <person name="Wang Z."/>
            <person name="Woodage T."/>
            <person name="Zheng X.H."/>
            <person name="Zhong F."/>
        </authorList>
    </citation>
    <scope>NUCLEOTIDE SEQUENCE [LARGE SCALE GENOMIC DNA]</scope>
    <source>
        <strain>BN</strain>
        <strain evidence="2">Sprague-Dawley</strain>
    </source>
</reference>
<dbReference type="EMBL" id="CH473973">
    <property type="protein sequence ID" value="EDM13534.1"/>
    <property type="molecule type" value="Genomic_DNA"/>
</dbReference>
<feature type="non-terminal residue" evidence="1">
    <location>
        <position position="44"/>
    </location>
</feature>
<protein>
    <submittedName>
        <fullName evidence="1">RCG21262</fullName>
    </submittedName>
</protein>
<sequence length="44" mass="5082">MWGVRREAQQLRAGRWIGVQDKPGPPIKFQDSQGYSYTEKACLE</sequence>
<evidence type="ECO:0000313" key="2">
    <source>
        <dbReference type="Proteomes" id="UP000234681"/>
    </source>
</evidence>